<proteinExistence type="predicted"/>
<name>A0A8X7CR04_9ARAC</name>
<evidence type="ECO:0000313" key="2">
    <source>
        <dbReference type="Proteomes" id="UP000886998"/>
    </source>
</evidence>
<protein>
    <submittedName>
        <fullName evidence="1">Uncharacterized protein</fullName>
    </submittedName>
</protein>
<accession>A0A8X7CR04</accession>
<dbReference type="AlphaFoldDB" id="A0A8X7CR04"/>
<keyword evidence="2" id="KW-1185">Reference proteome</keyword>
<dbReference type="Proteomes" id="UP000886998">
    <property type="component" value="Unassembled WGS sequence"/>
</dbReference>
<organism evidence="1 2">
    <name type="scientific">Trichonephila inaurata madagascariensis</name>
    <dbReference type="NCBI Taxonomy" id="2747483"/>
    <lineage>
        <taxon>Eukaryota</taxon>
        <taxon>Metazoa</taxon>
        <taxon>Ecdysozoa</taxon>
        <taxon>Arthropoda</taxon>
        <taxon>Chelicerata</taxon>
        <taxon>Arachnida</taxon>
        <taxon>Araneae</taxon>
        <taxon>Araneomorphae</taxon>
        <taxon>Entelegynae</taxon>
        <taxon>Araneoidea</taxon>
        <taxon>Nephilidae</taxon>
        <taxon>Trichonephila</taxon>
        <taxon>Trichonephila inaurata</taxon>
    </lineage>
</organism>
<evidence type="ECO:0000313" key="1">
    <source>
        <dbReference type="EMBL" id="GFY77793.1"/>
    </source>
</evidence>
<gene>
    <name evidence="1" type="ORF">TNIN_196851</name>
</gene>
<sequence>MGTSAVAHWPQGKKKLRLFPPPKAIPSVASVFHLGENRSAGGVSEMQAFRFGKVLVQRSFQVCPAVELLTPNYIVHYSPMFFEYQNSSVCP</sequence>
<comment type="caution">
    <text evidence="1">The sequence shown here is derived from an EMBL/GenBank/DDBJ whole genome shotgun (WGS) entry which is preliminary data.</text>
</comment>
<reference evidence="1" key="1">
    <citation type="submission" date="2020-08" db="EMBL/GenBank/DDBJ databases">
        <title>Multicomponent nature underlies the extraordinary mechanical properties of spider dragline silk.</title>
        <authorList>
            <person name="Kono N."/>
            <person name="Nakamura H."/>
            <person name="Mori M."/>
            <person name="Yoshida Y."/>
            <person name="Ohtoshi R."/>
            <person name="Malay A.D."/>
            <person name="Moran D.A.P."/>
            <person name="Tomita M."/>
            <person name="Numata K."/>
            <person name="Arakawa K."/>
        </authorList>
    </citation>
    <scope>NUCLEOTIDE SEQUENCE</scope>
</reference>
<dbReference type="EMBL" id="BMAV01022651">
    <property type="protein sequence ID" value="GFY77793.1"/>
    <property type="molecule type" value="Genomic_DNA"/>
</dbReference>